<gene>
    <name evidence="1" type="ORF">ETD83_17605</name>
</gene>
<reference evidence="1 2" key="1">
    <citation type="submission" date="2019-05" db="EMBL/GenBank/DDBJ databases">
        <title>Draft genome sequence of Actinomadura sp. 14C53.</title>
        <authorList>
            <person name="Saricaoglu S."/>
            <person name="Isik K."/>
        </authorList>
    </citation>
    <scope>NUCLEOTIDE SEQUENCE [LARGE SCALE GENOMIC DNA]</scope>
    <source>
        <strain evidence="1 2">14C53</strain>
    </source>
</reference>
<organism evidence="1 2">
    <name type="scientific">Actinomadura soli</name>
    <dbReference type="NCBI Taxonomy" id="2508997"/>
    <lineage>
        <taxon>Bacteria</taxon>
        <taxon>Bacillati</taxon>
        <taxon>Actinomycetota</taxon>
        <taxon>Actinomycetes</taxon>
        <taxon>Streptosporangiales</taxon>
        <taxon>Thermomonosporaceae</taxon>
        <taxon>Actinomadura</taxon>
    </lineage>
</organism>
<protein>
    <submittedName>
        <fullName evidence="1">Uncharacterized protein</fullName>
    </submittedName>
</protein>
<dbReference type="OrthoDB" id="3468002at2"/>
<evidence type="ECO:0000313" key="2">
    <source>
        <dbReference type="Proteomes" id="UP000309174"/>
    </source>
</evidence>
<proteinExistence type="predicted"/>
<sequence>MGERSRWVADVDAHPGDAPDLARAVLGRLVGAGVVVADRTDCVLGDVPGGYAPGPCASTIVTGDLNGFPDVWPNGLEVDVGRTAFYGNVREDDRVTCPHCDAWLPFETVLPEVEGWLEGGPDSLVCARCGTRTAFNGWGWPVPCAFAELGLRFWNWPPLADAFVADLTRRLGHRLITGHTGP</sequence>
<accession>A0A5C4JB68</accession>
<evidence type="ECO:0000313" key="1">
    <source>
        <dbReference type="EMBL" id="TMQ99984.1"/>
    </source>
</evidence>
<dbReference type="EMBL" id="VCKW01000082">
    <property type="protein sequence ID" value="TMQ99984.1"/>
    <property type="molecule type" value="Genomic_DNA"/>
</dbReference>
<dbReference type="AlphaFoldDB" id="A0A5C4JB68"/>
<comment type="caution">
    <text evidence="1">The sequence shown here is derived from an EMBL/GenBank/DDBJ whole genome shotgun (WGS) entry which is preliminary data.</text>
</comment>
<dbReference type="Proteomes" id="UP000309174">
    <property type="component" value="Unassembled WGS sequence"/>
</dbReference>
<dbReference type="RefSeq" id="WP_138646212.1">
    <property type="nucleotide sequence ID" value="NZ_VCKW01000082.1"/>
</dbReference>
<keyword evidence="2" id="KW-1185">Reference proteome</keyword>
<name>A0A5C4JB68_9ACTN</name>